<evidence type="ECO:0000256" key="1">
    <source>
        <dbReference type="SAM" id="MobiDB-lite"/>
    </source>
</evidence>
<evidence type="ECO:0000313" key="3">
    <source>
        <dbReference type="Proteomes" id="UP000287033"/>
    </source>
</evidence>
<name>A0A401TYJ6_CHIPU</name>
<evidence type="ECO:0000313" key="2">
    <source>
        <dbReference type="EMBL" id="GCC47731.1"/>
    </source>
</evidence>
<dbReference type="EMBL" id="BEZZ01225298">
    <property type="protein sequence ID" value="GCC47731.1"/>
    <property type="molecule type" value="Genomic_DNA"/>
</dbReference>
<sequence length="123" mass="13152">PGSASSRSGGLSSATAAPRRGLEDSVHARQRLAAVWRTQYTHAAPPRGLEDSVHARQRLTAVWRTQYTHGSASPRSGGLSTRTAAPPRGLEDSVLAFPQRSGGDVRQTRSGLSRGGCHRNELR</sequence>
<reference evidence="2 3" key="1">
    <citation type="journal article" date="2018" name="Nat. Ecol. Evol.">
        <title>Shark genomes provide insights into elasmobranch evolution and the origin of vertebrates.</title>
        <authorList>
            <person name="Hara Y"/>
            <person name="Yamaguchi K"/>
            <person name="Onimaru K"/>
            <person name="Kadota M"/>
            <person name="Koyanagi M"/>
            <person name="Keeley SD"/>
            <person name="Tatsumi K"/>
            <person name="Tanaka K"/>
            <person name="Motone F"/>
            <person name="Kageyama Y"/>
            <person name="Nozu R"/>
            <person name="Adachi N"/>
            <person name="Nishimura O"/>
            <person name="Nakagawa R"/>
            <person name="Tanegashima C"/>
            <person name="Kiyatake I"/>
            <person name="Matsumoto R"/>
            <person name="Murakumo K"/>
            <person name="Nishida K"/>
            <person name="Terakita A"/>
            <person name="Kuratani S"/>
            <person name="Sato K"/>
            <person name="Hyodo S Kuraku.S."/>
        </authorList>
    </citation>
    <scope>NUCLEOTIDE SEQUENCE [LARGE SCALE GENOMIC DNA]</scope>
</reference>
<comment type="caution">
    <text evidence="2">The sequence shown here is derived from an EMBL/GenBank/DDBJ whole genome shotgun (WGS) entry which is preliminary data.</text>
</comment>
<feature type="compositionally biased region" description="Polar residues" evidence="1">
    <location>
        <begin position="65"/>
        <end position="83"/>
    </location>
</feature>
<feature type="compositionally biased region" description="Low complexity" evidence="1">
    <location>
        <begin position="1"/>
        <end position="17"/>
    </location>
</feature>
<accession>A0A401TYJ6</accession>
<organism evidence="2 3">
    <name type="scientific">Chiloscyllium punctatum</name>
    <name type="common">Brownbanded bambooshark</name>
    <name type="synonym">Hemiscyllium punctatum</name>
    <dbReference type="NCBI Taxonomy" id="137246"/>
    <lineage>
        <taxon>Eukaryota</taxon>
        <taxon>Metazoa</taxon>
        <taxon>Chordata</taxon>
        <taxon>Craniata</taxon>
        <taxon>Vertebrata</taxon>
        <taxon>Chondrichthyes</taxon>
        <taxon>Elasmobranchii</taxon>
        <taxon>Galeomorphii</taxon>
        <taxon>Galeoidea</taxon>
        <taxon>Orectolobiformes</taxon>
        <taxon>Hemiscylliidae</taxon>
        <taxon>Chiloscyllium</taxon>
    </lineage>
</organism>
<dbReference type="Proteomes" id="UP000287033">
    <property type="component" value="Unassembled WGS sequence"/>
</dbReference>
<protein>
    <submittedName>
        <fullName evidence="2">Uncharacterized protein</fullName>
    </submittedName>
</protein>
<gene>
    <name evidence="2" type="ORF">chiPu_0032013</name>
</gene>
<feature type="non-terminal residue" evidence="2">
    <location>
        <position position="1"/>
    </location>
</feature>
<keyword evidence="3" id="KW-1185">Reference proteome</keyword>
<feature type="region of interest" description="Disordered" evidence="1">
    <location>
        <begin position="1"/>
        <end position="25"/>
    </location>
</feature>
<feature type="region of interest" description="Disordered" evidence="1">
    <location>
        <begin position="65"/>
        <end position="123"/>
    </location>
</feature>
<dbReference type="AlphaFoldDB" id="A0A401TYJ6"/>
<proteinExistence type="predicted"/>